<dbReference type="InterPro" id="IPR016024">
    <property type="entry name" value="ARM-type_fold"/>
</dbReference>
<comment type="caution">
    <text evidence="3">The sequence shown here is derived from an EMBL/GenBank/DDBJ whole genome shotgun (WGS) entry which is preliminary data.</text>
</comment>
<dbReference type="GO" id="GO:0005634">
    <property type="term" value="C:nucleus"/>
    <property type="evidence" value="ECO:0007669"/>
    <property type="project" value="TreeGrafter"/>
</dbReference>
<dbReference type="SUPFAM" id="SSF48371">
    <property type="entry name" value="ARM repeat"/>
    <property type="match status" value="1"/>
</dbReference>
<organism evidence="3 4">
    <name type="scientific">Olea europaea subsp. europaea</name>
    <dbReference type="NCBI Taxonomy" id="158383"/>
    <lineage>
        <taxon>Eukaryota</taxon>
        <taxon>Viridiplantae</taxon>
        <taxon>Streptophyta</taxon>
        <taxon>Embryophyta</taxon>
        <taxon>Tracheophyta</taxon>
        <taxon>Spermatophyta</taxon>
        <taxon>Magnoliopsida</taxon>
        <taxon>eudicotyledons</taxon>
        <taxon>Gunneridae</taxon>
        <taxon>Pentapetalae</taxon>
        <taxon>asterids</taxon>
        <taxon>lamiids</taxon>
        <taxon>Lamiales</taxon>
        <taxon>Oleaceae</taxon>
        <taxon>Oleeae</taxon>
        <taxon>Olea</taxon>
    </lineage>
</organism>
<dbReference type="InterPro" id="IPR014009">
    <property type="entry name" value="PIK_FAT"/>
</dbReference>
<comment type="catalytic activity">
    <reaction evidence="1">
        <text>L-threonyl-[protein] + ATP = O-phospho-L-threonyl-[protein] + ADP + H(+)</text>
        <dbReference type="Rhea" id="RHEA:46608"/>
        <dbReference type="Rhea" id="RHEA-COMP:11060"/>
        <dbReference type="Rhea" id="RHEA-COMP:11605"/>
        <dbReference type="ChEBI" id="CHEBI:15378"/>
        <dbReference type="ChEBI" id="CHEBI:30013"/>
        <dbReference type="ChEBI" id="CHEBI:30616"/>
        <dbReference type="ChEBI" id="CHEBI:61977"/>
        <dbReference type="ChEBI" id="CHEBI:456216"/>
        <dbReference type="EC" id="2.7.11.1"/>
    </reaction>
</comment>
<dbReference type="PANTHER" id="PTHR11139">
    <property type="entry name" value="ATAXIA TELANGIECTASIA MUTATED ATM -RELATED"/>
    <property type="match status" value="1"/>
</dbReference>
<dbReference type="GO" id="GO:0031929">
    <property type="term" value="P:TOR signaling"/>
    <property type="evidence" value="ECO:0007669"/>
    <property type="project" value="TreeGrafter"/>
</dbReference>
<keyword evidence="1" id="KW-0067">ATP-binding</keyword>
<dbReference type="SMART" id="SM01346">
    <property type="entry name" value="DUF3385"/>
    <property type="match status" value="1"/>
</dbReference>
<dbReference type="Pfam" id="PF11865">
    <property type="entry name" value="mTOR_dom"/>
    <property type="match status" value="1"/>
</dbReference>
<dbReference type="EMBL" id="CACTIH010002169">
    <property type="protein sequence ID" value="CAA2974376.1"/>
    <property type="molecule type" value="Genomic_DNA"/>
</dbReference>
<evidence type="ECO:0000259" key="2">
    <source>
        <dbReference type="PROSITE" id="PS51189"/>
    </source>
</evidence>
<dbReference type="FunFam" id="1.25.10.10:FF:000474">
    <property type="entry name" value="Serine/threonine-protein kinase TOR"/>
    <property type="match status" value="1"/>
</dbReference>
<dbReference type="PROSITE" id="PS51189">
    <property type="entry name" value="FAT"/>
    <property type="match status" value="1"/>
</dbReference>
<dbReference type="InterPro" id="IPR050517">
    <property type="entry name" value="DDR_Repair_Kinase"/>
</dbReference>
<dbReference type="Gene3D" id="1.25.10.10">
    <property type="entry name" value="Leucine-rich Repeat Variant"/>
    <property type="match status" value="5"/>
</dbReference>
<dbReference type="FunFam" id="1.25.10.10:FF:000284">
    <property type="entry name" value="Serine/threonine-protein kinase TOR"/>
    <property type="match status" value="1"/>
</dbReference>
<keyword evidence="1" id="KW-0808">Transferase</keyword>
<keyword evidence="1" id="KW-0547">Nucleotide-binding</keyword>
<protein>
    <recommendedName>
        <fullName evidence="1">Serine/threonine-protein kinase TOR</fullName>
        <ecNumber evidence="1">2.7.11.1</ecNumber>
    </recommendedName>
</protein>
<dbReference type="GO" id="GO:0031931">
    <property type="term" value="C:TORC1 complex"/>
    <property type="evidence" value="ECO:0007669"/>
    <property type="project" value="TreeGrafter"/>
</dbReference>
<keyword evidence="4" id="KW-1185">Reference proteome</keyword>
<keyword evidence="1" id="KW-0723">Serine/threonine-protein kinase</keyword>
<proteinExistence type="inferred from homology"/>
<dbReference type="InterPro" id="IPR003151">
    <property type="entry name" value="PIK-rel_kinase_FAT"/>
</dbReference>
<feature type="domain" description="FAT" evidence="2">
    <location>
        <begin position="1301"/>
        <end position="1720"/>
    </location>
</feature>
<dbReference type="GO" id="GO:0004674">
    <property type="term" value="F:protein serine/threonine kinase activity"/>
    <property type="evidence" value="ECO:0007669"/>
    <property type="project" value="UniProtKB-KW"/>
</dbReference>
<dbReference type="GO" id="GO:0005524">
    <property type="term" value="F:ATP binding"/>
    <property type="evidence" value="ECO:0007669"/>
    <property type="project" value="UniProtKB-KW"/>
</dbReference>
<dbReference type="InterPro" id="IPR024585">
    <property type="entry name" value="mTOR_dom"/>
</dbReference>
<dbReference type="OrthoDB" id="381190at2759"/>
<reference evidence="3 4" key="1">
    <citation type="submission" date="2019-12" db="EMBL/GenBank/DDBJ databases">
        <authorList>
            <person name="Alioto T."/>
            <person name="Alioto T."/>
            <person name="Gomez Garrido J."/>
        </authorList>
    </citation>
    <scope>NUCLEOTIDE SEQUENCE [LARGE SCALE GENOMIC DNA]</scope>
</reference>
<sequence>MALATMTQSVRFIPPAAVTGAGYLDSLNRLLADLCTRNPKDGTALALRRHVEEYAHDLSGEAFSRFVDQLYDHITNLLESSEVTENMGALRAIDELIDVTVGENAVKVAKIANYMRTSFEAKREPDLLVLASKVLGHLARAGGAMTADEVERLVNLALEWLQGDRIEYRRFAAVLILKEMAENASTVFNVHVPEFVDAIWVALRDPKQDVREHAVDALRACLWVIEKRETRWRVQWYYRMFEATQDGLGKNAPVHSIHGSLLAVGELLRNTGEFMMSRYREVAEIVLRYLEHRDRLVRLSITSLLPRIAHFLRDRFVTNYLTICMKHILHVLKIPAESASGFIALGEMAGALDGELINYLPTITSHLRDAIAPRRGRPSLEALACVGNIAKAMGPTMEPYVRSLLDAMFSVGLSFTLVEALEQISISIPSLLPTIQERLLECISVVLSRRHHVQSRSSVVITRANSITASLQLLELGGSAPVQLALQTLAQFNFKGLDLLEFARESVVVYLEDEDGATRKDAALCCCKLVGNSLSGASCAPFGSSRTSRAGGKRRRLVEEIVEKLLISAVADADVAVRKSIFSSLHENGGLDEFLAQADSLTAIFAALNDEDFEVRELAISVAGRLSEKNPAYVLPALRRHLIQLLTYLKQSADSKCREESAKLLGCLIRNCERLILPYIAPVHKALAAKLSEGTGVNANNGLISGVLVTVGDLARVGGFAMRQYIPELMPMLVEALLDGAAAAKREVAVTTLGQVVQSTGYVITPYNEYPHLLGLLLKLLNSELAWSTRREVLKVLGIMGALDPHMQKRNLLSLPGSHGEAGRAASDPGQHILLMNELPMDLWPSFAMSEDYYSTVAICSLMRILRDPALCSYHQKVVGSLMFIFKSMGLGCVPYLPKVLPDLFHMVRTCDDGLKEYITWKLGTLVSIVRQHIRKYLPELFSLIAELWSSFSPPAANRPAHGSPILHLLEQLCLALNDEFRAHLPIILPPCIQVLNDAERFNDYTYVIDILHTIEVFGGTLDEHMHLLLPAFIRLFKVDASVDVRRAAIRTLSRLIPRVQVTGHISALVHHLKLVLDGKSDELKMDAVDTLCCLAHALGEDFTIFVPSIHKLLLKQRLRHKEFEEIQGRLQKRKPLILGNTAAQRLSRRLPVEVISDPLSDTENDHCEGGTDMQKQHKTHQVNDVRLRTAGEASQRSTKEDWSEWMRHFSIELLKESPSPALRTCKKLAQLQPFVGRELFAAGFVSCWSHLHESSQRQLVRSLEMAFSSPNIPPEILATLLNLAEFMEHDERPLPIDIRLLGALAEKCRAFAKALHYKEMEFEGAHSNRMEANPVAVVEALIHINNQLHQHEAAVGILTYAQQHLGVQLKESWYEKLQRWDDALKAYTAKASQASTPHLALDATLGRMRCLEALARWEELNNLCKEYWTPADAAARLEMAPMAASAAWNMGEWDQMSEYVSRLDDGDETKLRVLGNTAATGDGSSNGTFFRAVLLVRRKKYDEAREYVERARKCLATELAALVLESYERAYSNMVRVQQLSELEEVIDYCTIAEGRRALIRNMWNERIKGTKRNVEVWQALLTVSATHCATKWAKAWHTWALFNTAVMSHYTLRGFPNVAGQFVVAAVTGYFHSIACAAHAKGVDDSLQDILRLLTLWFNHGATSEVQMALQKGFSLVNINTWLVVLPQIIARIHSNTHAVRELIQSLLVRIGQSHPQV</sequence>
<dbReference type="FunFam" id="1.25.10.10:FF:000265">
    <property type="entry name" value="Serine/threonine-protein kinase TOR"/>
    <property type="match status" value="1"/>
</dbReference>
<dbReference type="InterPro" id="IPR011989">
    <property type="entry name" value="ARM-like"/>
</dbReference>
<dbReference type="Proteomes" id="UP000594638">
    <property type="component" value="Unassembled WGS sequence"/>
</dbReference>
<keyword evidence="1 3" id="KW-0418">Kinase</keyword>
<dbReference type="FunFam" id="1.25.10.10:FF:000802">
    <property type="entry name" value="Serine/threonine-protein kinase TOR"/>
    <property type="match status" value="1"/>
</dbReference>
<dbReference type="PANTHER" id="PTHR11139:SF9">
    <property type="entry name" value="SERINE_THREONINE-PROTEIN KINASE MTOR"/>
    <property type="match status" value="1"/>
</dbReference>
<accession>A0A8S0R709</accession>
<dbReference type="GO" id="GO:0016242">
    <property type="term" value="P:negative regulation of macroautophagy"/>
    <property type="evidence" value="ECO:0007669"/>
    <property type="project" value="TreeGrafter"/>
</dbReference>
<name>A0A8S0R709_OLEEU</name>
<dbReference type="GO" id="GO:0005737">
    <property type="term" value="C:cytoplasm"/>
    <property type="evidence" value="ECO:0007669"/>
    <property type="project" value="TreeGrafter"/>
</dbReference>
<gene>
    <name evidence="3" type="ORF">OLEA9_A092934</name>
</gene>
<dbReference type="Pfam" id="PF02259">
    <property type="entry name" value="FAT"/>
    <property type="match status" value="2"/>
</dbReference>
<comment type="similarity">
    <text evidence="1">Belongs to the PI3/PI4-kinase family.</text>
</comment>
<evidence type="ECO:0000313" key="3">
    <source>
        <dbReference type="EMBL" id="CAA2974376.1"/>
    </source>
</evidence>
<evidence type="ECO:0000256" key="1">
    <source>
        <dbReference type="RuleBase" id="RU364109"/>
    </source>
</evidence>
<evidence type="ECO:0000313" key="4">
    <source>
        <dbReference type="Proteomes" id="UP000594638"/>
    </source>
</evidence>
<dbReference type="EC" id="2.7.11.1" evidence="1"/>
<dbReference type="Gramene" id="OE9A092934T1">
    <property type="protein sequence ID" value="OE9A092934C1"/>
    <property type="gene ID" value="OE9A092934"/>
</dbReference>
<dbReference type="GO" id="GO:0031932">
    <property type="term" value="C:TORC2 complex"/>
    <property type="evidence" value="ECO:0007669"/>
    <property type="project" value="TreeGrafter"/>
</dbReference>